<dbReference type="AlphaFoldDB" id="A0A0F9F035"/>
<proteinExistence type="predicted"/>
<evidence type="ECO:0000313" key="1">
    <source>
        <dbReference type="EMBL" id="KKL71816.1"/>
    </source>
</evidence>
<name>A0A0F9F035_9ZZZZ</name>
<dbReference type="EMBL" id="LAZR01025473">
    <property type="protein sequence ID" value="KKL71816.1"/>
    <property type="molecule type" value="Genomic_DNA"/>
</dbReference>
<accession>A0A0F9F035</accession>
<reference evidence="1" key="1">
    <citation type="journal article" date="2015" name="Nature">
        <title>Complex archaea that bridge the gap between prokaryotes and eukaryotes.</title>
        <authorList>
            <person name="Spang A."/>
            <person name="Saw J.H."/>
            <person name="Jorgensen S.L."/>
            <person name="Zaremba-Niedzwiedzka K."/>
            <person name="Martijn J."/>
            <person name="Lind A.E."/>
            <person name="van Eijk R."/>
            <person name="Schleper C."/>
            <person name="Guy L."/>
            <person name="Ettema T.J."/>
        </authorList>
    </citation>
    <scope>NUCLEOTIDE SEQUENCE</scope>
</reference>
<protein>
    <submittedName>
        <fullName evidence="1">Uncharacterized protein</fullName>
    </submittedName>
</protein>
<comment type="caution">
    <text evidence="1">The sequence shown here is derived from an EMBL/GenBank/DDBJ whole genome shotgun (WGS) entry which is preliminary data.</text>
</comment>
<organism evidence="1">
    <name type="scientific">marine sediment metagenome</name>
    <dbReference type="NCBI Taxonomy" id="412755"/>
    <lineage>
        <taxon>unclassified sequences</taxon>
        <taxon>metagenomes</taxon>
        <taxon>ecological metagenomes</taxon>
    </lineage>
</organism>
<sequence>MIGFNIGYHENGCACCAEPIRVGIKSWLDIRARIPNEDRDLLVRLYHNWVLPDTAYIVFGQIYRILGLYPPDPLFMLLTWADEDDKSQA</sequence>
<gene>
    <name evidence="1" type="ORF">LCGC14_2091160</name>
</gene>